<keyword evidence="1" id="KW-0596">Phosphopantetheine</keyword>
<organism evidence="4 5">
    <name type="scientific">Virgisporangium aurantiacum</name>
    <dbReference type="NCBI Taxonomy" id="175570"/>
    <lineage>
        <taxon>Bacteria</taxon>
        <taxon>Bacillati</taxon>
        <taxon>Actinomycetota</taxon>
        <taxon>Actinomycetes</taxon>
        <taxon>Micromonosporales</taxon>
        <taxon>Micromonosporaceae</taxon>
        <taxon>Virgisporangium</taxon>
    </lineage>
</organism>
<dbReference type="Gene3D" id="1.10.1200.10">
    <property type="entry name" value="ACP-like"/>
    <property type="match status" value="1"/>
</dbReference>
<dbReference type="PROSITE" id="PS50075">
    <property type="entry name" value="CARRIER"/>
    <property type="match status" value="1"/>
</dbReference>
<evidence type="ECO:0000259" key="3">
    <source>
        <dbReference type="PROSITE" id="PS50075"/>
    </source>
</evidence>
<gene>
    <name evidence="4" type="ORF">Vau01_097660</name>
</gene>
<protein>
    <recommendedName>
        <fullName evidence="3">Carrier domain-containing protein</fullName>
    </recommendedName>
</protein>
<dbReference type="AlphaFoldDB" id="A0A8J3ZHZ6"/>
<dbReference type="EMBL" id="BOPG01000076">
    <property type="protein sequence ID" value="GIJ62250.1"/>
    <property type="molecule type" value="Genomic_DNA"/>
</dbReference>
<dbReference type="InterPro" id="IPR036736">
    <property type="entry name" value="ACP-like_sf"/>
</dbReference>
<proteinExistence type="predicted"/>
<dbReference type="GO" id="GO:0031177">
    <property type="term" value="F:phosphopantetheine binding"/>
    <property type="evidence" value="ECO:0007669"/>
    <property type="project" value="InterPro"/>
</dbReference>
<dbReference type="Proteomes" id="UP000612585">
    <property type="component" value="Unassembled WGS sequence"/>
</dbReference>
<dbReference type="SUPFAM" id="SSF47336">
    <property type="entry name" value="ACP-like"/>
    <property type="match status" value="1"/>
</dbReference>
<evidence type="ECO:0000256" key="1">
    <source>
        <dbReference type="ARBA" id="ARBA00022450"/>
    </source>
</evidence>
<evidence type="ECO:0000313" key="4">
    <source>
        <dbReference type="EMBL" id="GIJ62250.1"/>
    </source>
</evidence>
<comment type="caution">
    <text evidence="4">The sequence shown here is derived from an EMBL/GenBank/DDBJ whole genome shotgun (WGS) entry which is preliminary data.</text>
</comment>
<keyword evidence="2" id="KW-0597">Phosphoprotein</keyword>
<dbReference type="InterPro" id="IPR020806">
    <property type="entry name" value="PKS_PP-bd"/>
</dbReference>
<feature type="domain" description="Carrier" evidence="3">
    <location>
        <begin position="1"/>
        <end position="74"/>
    </location>
</feature>
<evidence type="ECO:0000256" key="2">
    <source>
        <dbReference type="ARBA" id="ARBA00022553"/>
    </source>
</evidence>
<reference evidence="4" key="1">
    <citation type="submission" date="2021-01" db="EMBL/GenBank/DDBJ databases">
        <title>Whole genome shotgun sequence of Virgisporangium aurantiacum NBRC 16421.</title>
        <authorList>
            <person name="Komaki H."/>
            <person name="Tamura T."/>
        </authorList>
    </citation>
    <scope>NUCLEOTIDE SEQUENCE</scope>
    <source>
        <strain evidence="4">NBRC 16421</strain>
    </source>
</reference>
<name>A0A8J3ZHZ6_9ACTN</name>
<dbReference type="SMART" id="SM00823">
    <property type="entry name" value="PKS_PP"/>
    <property type="match status" value="1"/>
</dbReference>
<dbReference type="InterPro" id="IPR009081">
    <property type="entry name" value="PP-bd_ACP"/>
</dbReference>
<accession>A0A8J3ZHZ6</accession>
<evidence type="ECO:0000313" key="5">
    <source>
        <dbReference type="Proteomes" id="UP000612585"/>
    </source>
</evidence>
<sequence>MRPGVEALVRVWRTVLRDDSLDEVTDFFDAGGTSLTAVRLRSHIRVELRRDLDLLTIIDNPTPLGLSPHLHDAPVWEA</sequence>
<dbReference type="Pfam" id="PF00550">
    <property type="entry name" value="PP-binding"/>
    <property type="match status" value="1"/>
</dbReference>
<keyword evidence="5" id="KW-1185">Reference proteome</keyword>